<dbReference type="RefSeq" id="WP_065793115.1">
    <property type="nucleotide sequence ID" value="NZ_MAUJ01000022.1"/>
</dbReference>
<dbReference type="Pfam" id="PF07693">
    <property type="entry name" value="KAP_NTPase"/>
    <property type="match status" value="1"/>
</dbReference>
<dbReference type="Proteomes" id="UP000093366">
    <property type="component" value="Unassembled WGS sequence"/>
</dbReference>
<dbReference type="SUPFAM" id="SSF52540">
    <property type="entry name" value="P-loop containing nucleoside triphosphate hydrolases"/>
    <property type="match status" value="1"/>
</dbReference>
<reference evidence="3" key="1">
    <citation type="submission" date="2016-07" db="EMBL/GenBank/DDBJ databases">
        <authorList>
            <person name="Florea S."/>
            <person name="Webb J.S."/>
            <person name="Jaromczyk J."/>
            <person name="Schardl C.L."/>
        </authorList>
    </citation>
    <scope>NUCLEOTIDE SEQUENCE [LARGE SCALE GENOMIC DNA]</scope>
    <source>
        <strain evidence="3">IPB1</strain>
    </source>
</reference>
<feature type="domain" description="KAP NTPase" evidence="1">
    <location>
        <begin position="15"/>
        <end position="386"/>
    </location>
</feature>
<comment type="caution">
    <text evidence="2">The sequence shown here is derived from an EMBL/GenBank/DDBJ whole genome shotgun (WGS) entry which is preliminary data.</text>
</comment>
<gene>
    <name evidence="2" type="ORF">A7985_25045</name>
</gene>
<dbReference type="EMBL" id="MAUJ01000022">
    <property type="protein sequence ID" value="OCQ17946.1"/>
    <property type="molecule type" value="Genomic_DNA"/>
</dbReference>
<dbReference type="InterPro" id="IPR011646">
    <property type="entry name" value="KAP_P-loop"/>
</dbReference>
<evidence type="ECO:0000259" key="1">
    <source>
        <dbReference type="Pfam" id="PF07693"/>
    </source>
</evidence>
<dbReference type="InterPro" id="IPR052754">
    <property type="entry name" value="NTPase_KAP_P-loop"/>
</dbReference>
<sequence length="594" mass="66921">MWSDKESSVDFLNFNETAESIKDLITERELMPISVGVFGNWGAGKSTILELTKKSLDEEGDYIQIRFDAWTFEGFDDAKAALLETIASELLKEAEGDKGLVEKAKEFSKRVDAIRLLSLMAESGAALSGIPLFGLGQKLVSYFDDEPDNELEEGEAESDFELGDVAEVADKVQKAAAKGKGIIKPKKKLSPPTEIRKFRSAYAKLLEGFDKPLVVYVDNLDRCSPINAISTLEAIRLFLFLPNTAFVIAADEDMIRLAVQHFHKGASIRHQKDYLDKLIQIPVHVPKPGVEEVRAYLMMLIASDKKVDVEEFNKIRNKLEESLRLSWQQDPITIDDLIADCNIDNVEEIRAEFKVAEQLAPILASSSHINGNPRIVKRLLNQIRMRLKTAKRRGMQLDEKTITKLVIFERCMGTQATNKLYELIDKEKGKPEIIAEMESSDTDFKVEKLPDEWKEDLEFLEQWAELQPPFAEQDLTAAAYLSRQSIPMGAINAVMSGAATKLLDGLSKQKNRISEANSKLLDATPQEEYLSVMDALVEQFKLIEDWKKLPLGIYGARLLSLKDDKCKNVFLTYINTIPSQRWMVPIVNELKGGK</sequence>
<name>A0A1C0TJ91_9GAMM</name>
<evidence type="ECO:0000313" key="3">
    <source>
        <dbReference type="Proteomes" id="UP000093366"/>
    </source>
</evidence>
<organism evidence="2 3">
    <name type="scientific">Pseudoalteromonas luteoviolacea</name>
    <dbReference type="NCBI Taxonomy" id="43657"/>
    <lineage>
        <taxon>Bacteria</taxon>
        <taxon>Pseudomonadati</taxon>
        <taxon>Pseudomonadota</taxon>
        <taxon>Gammaproteobacteria</taxon>
        <taxon>Alteromonadales</taxon>
        <taxon>Pseudoalteromonadaceae</taxon>
        <taxon>Pseudoalteromonas</taxon>
    </lineage>
</organism>
<dbReference type="InterPro" id="IPR027417">
    <property type="entry name" value="P-loop_NTPase"/>
</dbReference>
<dbReference type="OrthoDB" id="88903at2"/>
<dbReference type="AlphaFoldDB" id="A0A1C0TJ91"/>
<dbReference type="PANTHER" id="PTHR22674:SF6">
    <property type="entry name" value="NTPASE KAP FAMILY P-LOOP DOMAIN-CONTAINING PROTEIN 1"/>
    <property type="match status" value="1"/>
</dbReference>
<dbReference type="PANTHER" id="PTHR22674">
    <property type="entry name" value="NTPASE, KAP FAMILY P-LOOP DOMAIN-CONTAINING 1"/>
    <property type="match status" value="1"/>
</dbReference>
<accession>A0A1C0TJ91</accession>
<proteinExistence type="predicted"/>
<evidence type="ECO:0000313" key="2">
    <source>
        <dbReference type="EMBL" id="OCQ17946.1"/>
    </source>
</evidence>
<dbReference type="Gene3D" id="3.40.50.300">
    <property type="entry name" value="P-loop containing nucleotide triphosphate hydrolases"/>
    <property type="match status" value="1"/>
</dbReference>
<protein>
    <submittedName>
        <fullName evidence="2">ATPase</fullName>
    </submittedName>
</protein>